<dbReference type="EMBL" id="RCMK01000528">
    <property type="protein sequence ID" value="KAG2923773.1"/>
    <property type="molecule type" value="Genomic_DNA"/>
</dbReference>
<accession>A0A8T1CHX1</accession>
<protein>
    <submittedName>
        <fullName evidence="1">Uncharacterized protein</fullName>
    </submittedName>
</protein>
<name>A0A8T1CHX1_9STRA</name>
<evidence type="ECO:0000313" key="1">
    <source>
        <dbReference type="EMBL" id="KAG2923773.1"/>
    </source>
</evidence>
<dbReference type="Proteomes" id="UP000736787">
    <property type="component" value="Unassembled WGS sequence"/>
</dbReference>
<sequence>MYRINVFDEMGFTAASERVVHLTQRMVPGNDSLHPLEDFHRALVHEAMSFKRLPVSSLALVVRLGVAGVLRREVADEVGVARSRRLLAGELTVATVCEDEA</sequence>
<reference evidence="1" key="1">
    <citation type="submission" date="2018-10" db="EMBL/GenBank/DDBJ databases">
        <title>Effector identification in a new, highly contiguous assembly of the strawberry crown rot pathogen Phytophthora cactorum.</title>
        <authorList>
            <person name="Armitage A.D."/>
            <person name="Nellist C.F."/>
            <person name="Bates H."/>
            <person name="Vickerstaff R.J."/>
            <person name="Harrison R.J."/>
        </authorList>
    </citation>
    <scope>NUCLEOTIDE SEQUENCE</scope>
    <source>
        <strain evidence="1">4040</strain>
    </source>
</reference>
<evidence type="ECO:0000313" key="2">
    <source>
        <dbReference type="Proteomes" id="UP000736787"/>
    </source>
</evidence>
<dbReference type="AlphaFoldDB" id="A0A8T1CHX1"/>
<gene>
    <name evidence="1" type="ORF">PC117_g15630</name>
</gene>
<proteinExistence type="predicted"/>
<comment type="caution">
    <text evidence="1">The sequence shown here is derived from an EMBL/GenBank/DDBJ whole genome shotgun (WGS) entry which is preliminary data.</text>
</comment>
<organism evidence="1 2">
    <name type="scientific">Phytophthora cactorum</name>
    <dbReference type="NCBI Taxonomy" id="29920"/>
    <lineage>
        <taxon>Eukaryota</taxon>
        <taxon>Sar</taxon>
        <taxon>Stramenopiles</taxon>
        <taxon>Oomycota</taxon>
        <taxon>Peronosporomycetes</taxon>
        <taxon>Peronosporales</taxon>
        <taxon>Peronosporaceae</taxon>
        <taxon>Phytophthora</taxon>
    </lineage>
</organism>